<dbReference type="AlphaFoldDB" id="A0AAV7SVZ2"/>
<dbReference type="Proteomes" id="UP001066276">
    <property type="component" value="Chromosome 4_1"/>
</dbReference>
<evidence type="ECO:0000313" key="3">
    <source>
        <dbReference type="EMBL" id="KAJ1168146.1"/>
    </source>
</evidence>
<organism evidence="3 4">
    <name type="scientific">Pleurodeles waltl</name>
    <name type="common">Iberian ribbed newt</name>
    <dbReference type="NCBI Taxonomy" id="8319"/>
    <lineage>
        <taxon>Eukaryota</taxon>
        <taxon>Metazoa</taxon>
        <taxon>Chordata</taxon>
        <taxon>Craniata</taxon>
        <taxon>Vertebrata</taxon>
        <taxon>Euteleostomi</taxon>
        <taxon>Amphibia</taxon>
        <taxon>Batrachia</taxon>
        <taxon>Caudata</taxon>
        <taxon>Salamandroidea</taxon>
        <taxon>Salamandridae</taxon>
        <taxon>Pleurodelinae</taxon>
        <taxon>Pleurodeles</taxon>
    </lineage>
</organism>
<feature type="compositionally biased region" description="Polar residues" evidence="2">
    <location>
        <begin position="31"/>
        <end position="47"/>
    </location>
</feature>
<evidence type="ECO:0000313" key="4">
    <source>
        <dbReference type="Proteomes" id="UP001066276"/>
    </source>
</evidence>
<reference evidence="3" key="1">
    <citation type="journal article" date="2022" name="bioRxiv">
        <title>Sequencing and chromosome-scale assembly of the giantPleurodeles waltlgenome.</title>
        <authorList>
            <person name="Brown T."/>
            <person name="Elewa A."/>
            <person name="Iarovenko S."/>
            <person name="Subramanian E."/>
            <person name="Araus A.J."/>
            <person name="Petzold A."/>
            <person name="Susuki M."/>
            <person name="Suzuki K.-i.T."/>
            <person name="Hayashi T."/>
            <person name="Toyoda A."/>
            <person name="Oliveira C."/>
            <person name="Osipova E."/>
            <person name="Leigh N.D."/>
            <person name="Simon A."/>
            <person name="Yun M.H."/>
        </authorList>
    </citation>
    <scope>NUCLEOTIDE SEQUENCE</scope>
    <source>
        <strain evidence="3">20211129_DDA</strain>
        <tissue evidence="3">Liver</tissue>
    </source>
</reference>
<feature type="region of interest" description="Disordered" evidence="2">
    <location>
        <begin position="1"/>
        <end position="56"/>
    </location>
</feature>
<keyword evidence="4" id="KW-1185">Reference proteome</keyword>
<sequence>MRLLNIRMGRRQASEKKRKIQCSPEPLRATLPSSTAHNVSSSGSQNNAERDHELEPLSGDLPNVILLSMLEQLEAKLDNLQNTLEDVPSRVAGLMEQLWIAKGQYHLVNGGVSLGLINPVTVTDCSFSRSSPIPLSVMAREQNHCLQRTSLDGHGPQQDCTVSRCPLPNVPIILGEPSLQLQPVIDDGEEPRQDQCTQVEPEEHVKKERLYADSWDPQQNFCLQPPFHDGHEPQLNQCGQPVLPDGKGPGEHIKQELLWFDGEDLHQNHCRQPAFEEDQSLQHNTCLQQVLSAVLEPHQTCKTEPVHPEAQIPDRSYKLEPLQPEDRDQDYDLQQLCTNAQGPCVSSSLLAQDTADTDGDTTADPLERGNMESDLLLLQASPAQQSQTESRNSKEKHKGCGGRKNFAHKMNERKYQRIHRSERFNNKTLLRHKRIHTGLGVYFTWNEDYYLQKTGTSMGNCAVPCFANLFMYEFEQDHIR</sequence>
<dbReference type="EMBL" id="JANPWB010000007">
    <property type="protein sequence ID" value="KAJ1168146.1"/>
    <property type="molecule type" value="Genomic_DNA"/>
</dbReference>
<accession>A0AAV7SVZ2</accession>
<evidence type="ECO:0000256" key="2">
    <source>
        <dbReference type="SAM" id="MobiDB-lite"/>
    </source>
</evidence>
<feature type="region of interest" description="Disordered" evidence="2">
    <location>
        <begin position="381"/>
        <end position="405"/>
    </location>
</feature>
<feature type="coiled-coil region" evidence="1">
    <location>
        <begin position="63"/>
        <end position="90"/>
    </location>
</feature>
<proteinExistence type="predicted"/>
<feature type="compositionally biased region" description="Basic residues" evidence="2">
    <location>
        <begin position="394"/>
        <end position="405"/>
    </location>
</feature>
<protein>
    <submittedName>
        <fullName evidence="3">Uncharacterized protein</fullName>
    </submittedName>
</protein>
<keyword evidence="1" id="KW-0175">Coiled coil</keyword>
<comment type="caution">
    <text evidence="3">The sequence shown here is derived from an EMBL/GenBank/DDBJ whole genome shotgun (WGS) entry which is preliminary data.</text>
</comment>
<evidence type="ECO:0000256" key="1">
    <source>
        <dbReference type="SAM" id="Coils"/>
    </source>
</evidence>
<gene>
    <name evidence="3" type="ORF">NDU88_000095</name>
</gene>
<name>A0AAV7SVZ2_PLEWA</name>